<sequence length="945" mass="103148">MTEEKAPAPSKTPLKMEEAVHVEVADNIPPDLEALLHTEPLQGLTDAEVAERLAKFGPNEIPETKTNPLLKFLSYFLGPISYLLEIACILSGAFEDWIDFGILLAVLIINACIGFFEEARAESALDALKNTLALKSRSWRNGKLVEVESSLLVPGDIIALRLGDIIPADCRLLGIGVTGEITEGTLQIDQSALTGESLPVQKGKGSTAYSSAIVKQGQMLAVVTKTGIHTYIGRAANLISITAEEGHFQKIIGAIGNFLVVVTCVMAIILFFIRTWGVPAKPNDSVGNRVKAALLEVLVLTIAAIPVGLPTIMSVTMAVGASQLAKKQVIVKRLTAIEELASVSILCSDKTGTLTMNQLSFDVPYLSNKGNTTDNFAGTGVPYSEQDLLLNSFFASEPGAQDAIESAIRAAAQNRVTILKERTEQDHNIPGYKVNNFIPFNPNSKYTEATVTDLSTGKQFRTIKGAPQVIVRMVGGHDQATQAVNDFAKRGLRALGVARSIDDAMTTFEMVGMISLLDPPRPDSAHTIAECNKLGVAVKMITGDQQIIGKEVAHRLGMNRTILDAHKLIDASIDEEALIDRCEKADGFAQVIPEHKYRVVELLQKRGYLVGMTGDGVNDAPALKKANVGIAVEGCTDAARSASDIVLLASGLSTIVDGIKTSRAIFQRMRSYALYRIASTIHFLLFFFVSICAYGFSLPPRLIILIAVLNDAATLVISVDNAQISYRPDKWRLGQLITLSFVLGFLLMVISWIHFFVAHYAFGYTIDSYDDYPDEPNAGVLQTIMYLQISSCPHFVIFSTRLPGYFYENAPSWVFIGCVAGVQIFAMFMSIFGVRGLDATAIGWGWGVVVLLVSTVVFMLLDLVKVAIIRRWSFALTVKLYPTKTRKAELEARTVKKIVKERVYRNIEKARKVLYMTMGLVSWKKALENRPKLLTGNMSNTVAIN</sequence>
<dbReference type="EC" id="7.1.2.1" evidence="13"/>
<dbReference type="InterPro" id="IPR059000">
    <property type="entry name" value="ATPase_P-type_domA"/>
</dbReference>
<dbReference type="InterPro" id="IPR018303">
    <property type="entry name" value="ATPase_P-typ_P_site"/>
</dbReference>
<dbReference type="CDD" id="cd02076">
    <property type="entry name" value="P-type_ATPase_H"/>
    <property type="match status" value="1"/>
</dbReference>
<keyword evidence="8 13" id="KW-0067">ATP-binding</keyword>
<comment type="subcellular location">
    <subcellularLocation>
        <location evidence="13">Cell membrane</location>
        <topology evidence="13">Multi-pass membrane protein</topology>
    </subcellularLocation>
    <subcellularLocation>
        <location evidence="2">Membrane</location>
        <topology evidence="2">Multi-pass membrane protein</topology>
    </subcellularLocation>
</comment>
<dbReference type="SUPFAM" id="SSF56784">
    <property type="entry name" value="HAD-like"/>
    <property type="match status" value="1"/>
</dbReference>
<keyword evidence="9 13" id="KW-0460">Magnesium</keyword>
<evidence type="ECO:0000256" key="5">
    <source>
        <dbReference type="ARBA" id="ARBA00022692"/>
    </source>
</evidence>
<feature type="transmembrane region" description="Helical" evidence="13">
    <location>
        <begin position="293"/>
        <end position="319"/>
    </location>
</feature>
<proteinExistence type="inferred from homology"/>
<evidence type="ECO:0000256" key="3">
    <source>
        <dbReference type="ARBA" id="ARBA00008804"/>
    </source>
</evidence>
<dbReference type="SUPFAM" id="SSF81665">
    <property type="entry name" value="Calcium ATPase, transmembrane domain M"/>
    <property type="match status" value="1"/>
</dbReference>
<keyword evidence="11 13" id="KW-1133">Transmembrane helix</keyword>
<feature type="transmembrane region" description="Helical" evidence="13">
    <location>
        <begin position="72"/>
        <end position="94"/>
    </location>
</feature>
<dbReference type="Pfam" id="PF00690">
    <property type="entry name" value="Cation_ATPase_N"/>
    <property type="match status" value="1"/>
</dbReference>
<evidence type="ECO:0000256" key="12">
    <source>
        <dbReference type="ARBA" id="ARBA00023136"/>
    </source>
</evidence>
<dbReference type="SUPFAM" id="SSF81653">
    <property type="entry name" value="Calcium ATPase, transduction domain A"/>
    <property type="match status" value="1"/>
</dbReference>
<dbReference type="PRINTS" id="PR00120">
    <property type="entry name" value="HATPASE"/>
</dbReference>
<feature type="transmembrane region" description="Helical" evidence="13">
    <location>
        <begin position="778"/>
        <end position="798"/>
    </location>
</feature>
<dbReference type="InterPro" id="IPR001757">
    <property type="entry name" value="P_typ_ATPase"/>
</dbReference>
<keyword evidence="6" id="KW-0479">Metal-binding</keyword>
<feature type="transmembrane region" description="Helical" evidence="13">
    <location>
        <begin position="736"/>
        <end position="758"/>
    </location>
</feature>
<evidence type="ECO:0000256" key="11">
    <source>
        <dbReference type="ARBA" id="ARBA00022989"/>
    </source>
</evidence>
<dbReference type="InterPro" id="IPR004014">
    <property type="entry name" value="ATPase_P-typ_cation-transptr_N"/>
</dbReference>
<evidence type="ECO:0000313" key="16">
    <source>
        <dbReference type="Proteomes" id="UP001211907"/>
    </source>
</evidence>
<keyword evidence="4" id="KW-0597">Phosphoprotein</keyword>
<dbReference type="SFLD" id="SFLDG00002">
    <property type="entry name" value="C1.7:_P-type_atpase_like"/>
    <property type="match status" value="1"/>
</dbReference>
<dbReference type="GO" id="GO:0008553">
    <property type="term" value="F:P-type proton-exporting transporter activity"/>
    <property type="evidence" value="ECO:0007669"/>
    <property type="project" value="UniProtKB-UniRule"/>
</dbReference>
<keyword evidence="13" id="KW-0813">Transport</keyword>
<dbReference type="Gene3D" id="1.20.1110.10">
    <property type="entry name" value="Calcium-transporting ATPase, transmembrane domain"/>
    <property type="match status" value="1"/>
</dbReference>
<keyword evidence="16" id="KW-1185">Reference proteome</keyword>
<dbReference type="GO" id="GO:0120029">
    <property type="term" value="P:proton export across plasma membrane"/>
    <property type="evidence" value="ECO:0007669"/>
    <property type="project" value="UniProtKB-UniRule"/>
</dbReference>
<accession>A0AAD5SWV0</accession>
<dbReference type="AlphaFoldDB" id="A0AAD5SWV0"/>
<dbReference type="Gene3D" id="3.40.1110.10">
    <property type="entry name" value="Calcium-transporting ATPase, cytoplasmic domain N"/>
    <property type="match status" value="1"/>
</dbReference>
<evidence type="ECO:0000313" key="15">
    <source>
        <dbReference type="EMBL" id="KAJ3109235.1"/>
    </source>
</evidence>
<dbReference type="InterPro" id="IPR036412">
    <property type="entry name" value="HAD-like_sf"/>
</dbReference>
<comment type="catalytic activity">
    <reaction evidence="13">
        <text>ATP + H2O + H(+)(in) = ADP + phosphate + 2 H(+)(out)</text>
        <dbReference type="Rhea" id="RHEA:20852"/>
        <dbReference type="ChEBI" id="CHEBI:15377"/>
        <dbReference type="ChEBI" id="CHEBI:15378"/>
        <dbReference type="ChEBI" id="CHEBI:30616"/>
        <dbReference type="ChEBI" id="CHEBI:43474"/>
        <dbReference type="ChEBI" id="CHEBI:456216"/>
        <dbReference type="EC" id="7.1.2.1"/>
    </reaction>
</comment>
<dbReference type="PANTHER" id="PTHR42861">
    <property type="entry name" value="CALCIUM-TRANSPORTING ATPASE"/>
    <property type="match status" value="1"/>
</dbReference>
<dbReference type="SFLD" id="SFLDF00027">
    <property type="entry name" value="p-type_atpase"/>
    <property type="match status" value="1"/>
</dbReference>
<dbReference type="FunFam" id="2.70.150.10:FF:000042">
    <property type="entry name" value="Plasma membrane ATPase"/>
    <property type="match status" value="1"/>
</dbReference>
<feature type="transmembrane region" description="Helical" evidence="13">
    <location>
        <begin position="702"/>
        <end position="724"/>
    </location>
</feature>
<evidence type="ECO:0000256" key="8">
    <source>
        <dbReference type="ARBA" id="ARBA00022840"/>
    </source>
</evidence>
<evidence type="ECO:0000256" key="1">
    <source>
        <dbReference type="ARBA" id="ARBA00003417"/>
    </source>
</evidence>
<organism evidence="15 16">
    <name type="scientific">Physocladia obscura</name>
    <dbReference type="NCBI Taxonomy" id="109957"/>
    <lineage>
        <taxon>Eukaryota</taxon>
        <taxon>Fungi</taxon>
        <taxon>Fungi incertae sedis</taxon>
        <taxon>Chytridiomycota</taxon>
        <taxon>Chytridiomycota incertae sedis</taxon>
        <taxon>Chytridiomycetes</taxon>
        <taxon>Chytridiales</taxon>
        <taxon>Chytriomycetaceae</taxon>
        <taxon>Physocladia</taxon>
    </lineage>
</organism>
<dbReference type="Proteomes" id="UP001211907">
    <property type="component" value="Unassembled WGS sequence"/>
</dbReference>
<dbReference type="GO" id="GO:0005886">
    <property type="term" value="C:plasma membrane"/>
    <property type="evidence" value="ECO:0007669"/>
    <property type="project" value="UniProtKB-SubCell"/>
</dbReference>
<keyword evidence="7 13" id="KW-0547">Nucleotide-binding</keyword>
<dbReference type="InterPro" id="IPR008250">
    <property type="entry name" value="ATPase_P-typ_transduc_dom_A_sf"/>
</dbReference>
<evidence type="ECO:0000256" key="10">
    <source>
        <dbReference type="ARBA" id="ARBA00022967"/>
    </source>
</evidence>
<dbReference type="InterPro" id="IPR023298">
    <property type="entry name" value="ATPase_P-typ_TM_dom_sf"/>
</dbReference>
<evidence type="ECO:0000256" key="6">
    <source>
        <dbReference type="ARBA" id="ARBA00022723"/>
    </source>
</evidence>
<gene>
    <name evidence="15" type="ORF">HK100_003326</name>
</gene>
<keyword evidence="13" id="KW-0406">Ion transport</keyword>
<dbReference type="Gene3D" id="3.40.50.1000">
    <property type="entry name" value="HAD superfamily/HAD-like"/>
    <property type="match status" value="1"/>
</dbReference>
<evidence type="ECO:0000256" key="2">
    <source>
        <dbReference type="ARBA" id="ARBA00004141"/>
    </source>
</evidence>
<feature type="transmembrane region" description="Helical" evidence="13">
    <location>
        <begin position="844"/>
        <end position="864"/>
    </location>
</feature>
<dbReference type="PROSITE" id="PS00154">
    <property type="entry name" value="ATPASE_E1_E2"/>
    <property type="match status" value="1"/>
</dbReference>
<dbReference type="InterPro" id="IPR006534">
    <property type="entry name" value="P-type_ATPase_IIIA"/>
</dbReference>
<feature type="transmembrane region" description="Helical" evidence="13">
    <location>
        <begin position="810"/>
        <end position="832"/>
    </location>
</feature>
<feature type="domain" description="Cation-transporting P-type ATPase N-terminal" evidence="14">
    <location>
        <begin position="24"/>
        <end position="96"/>
    </location>
</feature>
<dbReference type="SMART" id="SM00831">
    <property type="entry name" value="Cation_ATPase_N"/>
    <property type="match status" value="1"/>
</dbReference>
<evidence type="ECO:0000256" key="4">
    <source>
        <dbReference type="ARBA" id="ARBA00022553"/>
    </source>
</evidence>
<evidence type="ECO:0000259" key="14">
    <source>
        <dbReference type="SMART" id="SM00831"/>
    </source>
</evidence>
<dbReference type="FunFam" id="3.40.50.1000:FF:000211">
    <property type="entry name" value="Plasma membrane ATPase"/>
    <property type="match status" value="1"/>
</dbReference>
<dbReference type="GO" id="GO:0046872">
    <property type="term" value="F:metal ion binding"/>
    <property type="evidence" value="ECO:0007669"/>
    <property type="project" value="UniProtKB-KW"/>
</dbReference>
<feature type="transmembrane region" description="Helical" evidence="13">
    <location>
        <begin position="673"/>
        <end position="696"/>
    </location>
</feature>
<dbReference type="InterPro" id="IPR023299">
    <property type="entry name" value="ATPase_P-typ_cyto_dom_N"/>
</dbReference>
<dbReference type="SFLD" id="SFLDS00003">
    <property type="entry name" value="Haloacid_Dehalogenase"/>
    <property type="match status" value="1"/>
</dbReference>
<dbReference type="Pfam" id="PF00702">
    <property type="entry name" value="Hydrolase"/>
    <property type="match status" value="1"/>
</dbReference>
<dbReference type="InterPro" id="IPR023214">
    <property type="entry name" value="HAD_sf"/>
</dbReference>
<dbReference type="NCBIfam" id="TIGR01494">
    <property type="entry name" value="ATPase_P-type"/>
    <property type="match status" value="2"/>
</dbReference>
<evidence type="ECO:0000256" key="13">
    <source>
        <dbReference type="RuleBase" id="RU362083"/>
    </source>
</evidence>
<dbReference type="EMBL" id="JADGJH010001820">
    <property type="protein sequence ID" value="KAJ3109235.1"/>
    <property type="molecule type" value="Genomic_DNA"/>
</dbReference>
<comment type="caution">
    <text evidence="15">The sequence shown here is derived from an EMBL/GenBank/DDBJ whole genome shotgun (WGS) entry which is preliminary data.</text>
</comment>
<reference evidence="15" key="1">
    <citation type="submission" date="2020-05" db="EMBL/GenBank/DDBJ databases">
        <title>Phylogenomic resolution of chytrid fungi.</title>
        <authorList>
            <person name="Stajich J.E."/>
            <person name="Amses K."/>
            <person name="Simmons R."/>
            <person name="Seto K."/>
            <person name="Myers J."/>
            <person name="Bonds A."/>
            <person name="Quandt C.A."/>
            <person name="Barry K."/>
            <person name="Liu P."/>
            <person name="Grigoriev I."/>
            <person name="Longcore J.E."/>
            <person name="James T.Y."/>
        </authorList>
    </citation>
    <scope>NUCLEOTIDE SEQUENCE</scope>
    <source>
        <strain evidence="15">JEL0513</strain>
    </source>
</reference>
<name>A0AAD5SWV0_9FUNG</name>
<dbReference type="GO" id="GO:0016887">
    <property type="term" value="F:ATP hydrolysis activity"/>
    <property type="evidence" value="ECO:0007669"/>
    <property type="project" value="InterPro"/>
</dbReference>
<dbReference type="PRINTS" id="PR00119">
    <property type="entry name" value="CATATPASE"/>
</dbReference>
<dbReference type="GO" id="GO:0005524">
    <property type="term" value="F:ATP binding"/>
    <property type="evidence" value="ECO:0007669"/>
    <property type="project" value="UniProtKB-UniRule"/>
</dbReference>
<evidence type="ECO:0000256" key="7">
    <source>
        <dbReference type="ARBA" id="ARBA00022741"/>
    </source>
</evidence>
<dbReference type="InterPro" id="IPR044492">
    <property type="entry name" value="P_typ_ATPase_HD_dom"/>
</dbReference>
<feature type="transmembrane region" description="Helical" evidence="13">
    <location>
        <begin position="100"/>
        <end position="116"/>
    </location>
</feature>
<keyword evidence="10 13" id="KW-1278">Translocase</keyword>
<comment type="similarity">
    <text evidence="3 13">Belongs to the cation transport ATPase (P-type) (TC 3.A.3) family. Type IIIA subfamily.</text>
</comment>
<comment type="function">
    <text evidence="1">The plasma membrane ATPase of plants and fungi is a hydrogen ion pump. The proton gradient it generates drives the active transport of nutrients by H(+)-symport. The resulting external acidification and/or internal alkinization may mediate growth responses.</text>
</comment>
<keyword evidence="12 13" id="KW-0472">Membrane</keyword>
<dbReference type="Pfam" id="PF00122">
    <property type="entry name" value="E1-E2_ATPase"/>
    <property type="match status" value="1"/>
</dbReference>
<dbReference type="Gene3D" id="2.70.150.10">
    <property type="entry name" value="Calcium-transporting ATPase, cytoplasmic transduction domain A"/>
    <property type="match status" value="1"/>
</dbReference>
<keyword evidence="13" id="KW-0375">Hydrogen ion transport</keyword>
<protein>
    <recommendedName>
        <fullName evidence="13">Plasma membrane ATPase</fullName>
        <ecNumber evidence="13">7.1.2.1</ecNumber>
    </recommendedName>
</protein>
<feature type="transmembrane region" description="Helical" evidence="13">
    <location>
        <begin position="251"/>
        <end position="273"/>
    </location>
</feature>
<keyword evidence="5 13" id="KW-0812">Transmembrane</keyword>
<evidence type="ECO:0000256" key="9">
    <source>
        <dbReference type="ARBA" id="ARBA00022842"/>
    </source>
</evidence>
<dbReference type="NCBIfam" id="TIGR01647">
    <property type="entry name" value="ATPase-IIIA_H"/>
    <property type="match status" value="1"/>
</dbReference>